<feature type="domain" description="Beta-trefoil DNA-binding" evidence="9">
    <location>
        <begin position="1035"/>
        <end position="1352"/>
    </location>
</feature>
<dbReference type="InterPro" id="IPR015351">
    <property type="entry name" value="RBP-J/Cbf11/Cbf12_DNA-bd"/>
</dbReference>
<feature type="compositionally biased region" description="Polar residues" evidence="7">
    <location>
        <begin position="428"/>
        <end position="437"/>
    </location>
</feature>
<dbReference type="SUPFAM" id="SSF110217">
    <property type="entry name" value="DNA-binding protein LAG-1 (CSL)"/>
    <property type="match status" value="1"/>
</dbReference>
<feature type="compositionally biased region" description="Low complexity" evidence="7">
    <location>
        <begin position="481"/>
        <end position="493"/>
    </location>
</feature>
<dbReference type="InterPro" id="IPR008967">
    <property type="entry name" value="p53-like_TF_DNA-bd_sf"/>
</dbReference>
<feature type="compositionally biased region" description="Low complexity" evidence="7">
    <location>
        <begin position="534"/>
        <end position="548"/>
    </location>
</feature>
<dbReference type="SUPFAM" id="SSF49417">
    <property type="entry name" value="p53-like transcription factors"/>
    <property type="match status" value="1"/>
</dbReference>
<feature type="domain" description="RBP-J/Cbf11/Cbf12 DNA binding" evidence="8">
    <location>
        <begin position="857"/>
        <end position="1031"/>
    </location>
</feature>
<keyword evidence="3" id="KW-0805">Transcription regulation</keyword>
<dbReference type="SMART" id="SM01267">
    <property type="entry name" value="LAG1_DNAbind"/>
    <property type="match status" value="1"/>
</dbReference>
<protein>
    <recommendedName>
        <fullName evidence="12">LAG1-DNAbind-domain-containing protein</fullName>
    </recommendedName>
</protein>
<dbReference type="Gene3D" id="2.60.40.1450">
    <property type="entry name" value="LAG1, DNA binding domain"/>
    <property type="match status" value="1"/>
</dbReference>
<evidence type="ECO:0000313" key="11">
    <source>
        <dbReference type="Proteomes" id="UP001342314"/>
    </source>
</evidence>
<keyword evidence="5" id="KW-0804">Transcription</keyword>
<dbReference type="GO" id="GO:0005634">
    <property type="term" value="C:nucleus"/>
    <property type="evidence" value="ECO:0007669"/>
    <property type="project" value="UniProtKB-SubCell"/>
</dbReference>
<feature type="region of interest" description="Disordered" evidence="7">
    <location>
        <begin position="563"/>
        <end position="651"/>
    </location>
</feature>
<evidence type="ECO:0000259" key="9">
    <source>
        <dbReference type="SMART" id="SM01268"/>
    </source>
</evidence>
<evidence type="ECO:0000256" key="3">
    <source>
        <dbReference type="ARBA" id="ARBA00023015"/>
    </source>
</evidence>
<dbReference type="EMBL" id="BQKY01000007">
    <property type="protein sequence ID" value="GJN90934.1"/>
    <property type="molecule type" value="Genomic_DNA"/>
</dbReference>
<dbReference type="InterPro" id="IPR015350">
    <property type="entry name" value="Beta-trefoil_DNA-bd_dom"/>
</dbReference>
<evidence type="ECO:0000256" key="5">
    <source>
        <dbReference type="ARBA" id="ARBA00023163"/>
    </source>
</evidence>
<gene>
    <name evidence="10" type="ORF">Rhopal_003948-T1</name>
</gene>
<evidence type="ECO:0008006" key="12">
    <source>
        <dbReference type="Google" id="ProtNLM"/>
    </source>
</evidence>
<keyword evidence="4" id="KW-0238">DNA-binding</keyword>
<dbReference type="GO" id="GO:0001228">
    <property type="term" value="F:DNA-binding transcription activator activity, RNA polymerase II-specific"/>
    <property type="evidence" value="ECO:0007669"/>
    <property type="project" value="InterPro"/>
</dbReference>
<feature type="compositionally biased region" description="Polar residues" evidence="7">
    <location>
        <begin position="343"/>
        <end position="359"/>
    </location>
</feature>
<dbReference type="InterPro" id="IPR038007">
    <property type="entry name" value="RBP-Jkappa_IPT"/>
</dbReference>
<feature type="compositionally biased region" description="Polar residues" evidence="7">
    <location>
        <begin position="400"/>
        <end position="410"/>
    </location>
</feature>
<dbReference type="Pfam" id="PF20144">
    <property type="entry name" value="TIG_SUH"/>
    <property type="match status" value="1"/>
</dbReference>
<evidence type="ECO:0000256" key="4">
    <source>
        <dbReference type="ARBA" id="ARBA00023125"/>
    </source>
</evidence>
<feature type="compositionally biased region" description="Low complexity" evidence="7">
    <location>
        <begin position="280"/>
        <end position="292"/>
    </location>
</feature>
<evidence type="ECO:0000256" key="1">
    <source>
        <dbReference type="ARBA" id="ARBA00004123"/>
    </source>
</evidence>
<dbReference type="SMART" id="SM01268">
    <property type="entry name" value="BTD"/>
    <property type="match status" value="1"/>
</dbReference>
<dbReference type="GO" id="GO:0000978">
    <property type="term" value="F:RNA polymerase II cis-regulatory region sequence-specific DNA binding"/>
    <property type="evidence" value="ECO:0007669"/>
    <property type="project" value="InterPro"/>
</dbReference>
<dbReference type="InterPro" id="IPR040159">
    <property type="entry name" value="CLS_fam"/>
</dbReference>
<reference evidence="10 11" key="1">
    <citation type="submission" date="2021-12" db="EMBL/GenBank/DDBJ databases">
        <title>High titer production of polyol ester of fatty acids by Rhodotorula paludigena BS15 towards product separation-free biomass refinery.</title>
        <authorList>
            <person name="Mano J."/>
            <person name="Ono H."/>
            <person name="Tanaka T."/>
            <person name="Naito K."/>
            <person name="Sushida H."/>
            <person name="Ike M."/>
            <person name="Tokuyasu K."/>
            <person name="Kitaoka M."/>
        </authorList>
    </citation>
    <scope>NUCLEOTIDE SEQUENCE [LARGE SCALE GENOMIC DNA]</scope>
    <source>
        <strain evidence="10 11">BS15</strain>
    </source>
</reference>
<evidence type="ECO:0000256" key="2">
    <source>
        <dbReference type="ARBA" id="ARBA00009704"/>
    </source>
</evidence>
<comment type="similarity">
    <text evidence="2">Belongs to the Su(H) family.</text>
</comment>
<dbReference type="InterPro" id="IPR036358">
    <property type="entry name" value="BTD_sf"/>
</dbReference>
<dbReference type="PANTHER" id="PTHR10665">
    <property type="entry name" value="RECOMBINING BINDING PROTEIN SUPPRESSOR OF HAIRLESS"/>
    <property type="match status" value="1"/>
</dbReference>
<evidence type="ECO:0000313" key="10">
    <source>
        <dbReference type="EMBL" id="GJN90934.1"/>
    </source>
</evidence>
<dbReference type="Gene3D" id="2.80.10.50">
    <property type="match status" value="1"/>
</dbReference>
<dbReference type="Gene3D" id="2.60.40.10">
    <property type="entry name" value="Immunoglobulins"/>
    <property type="match status" value="1"/>
</dbReference>
<dbReference type="InterPro" id="IPR037095">
    <property type="entry name" value="RBP-J/Cbf11_DNA-bd_sf"/>
</dbReference>
<comment type="caution">
    <text evidence="10">The sequence shown here is derived from an EMBL/GenBank/DDBJ whole genome shotgun (WGS) entry which is preliminary data.</text>
</comment>
<feature type="compositionally biased region" description="Low complexity" evidence="7">
    <location>
        <begin position="618"/>
        <end position="638"/>
    </location>
</feature>
<comment type="subcellular location">
    <subcellularLocation>
        <location evidence="1">Nucleus</location>
    </subcellularLocation>
</comment>
<feature type="region of interest" description="Disordered" evidence="7">
    <location>
        <begin position="513"/>
        <end position="548"/>
    </location>
</feature>
<dbReference type="Pfam" id="PF09271">
    <property type="entry name" value="LAG1-DNAbind"/>
    <property type="match status" value="1"/>
</dbReference>
<organism evidence="10 11">
    <name type="scientific">Rhodotorula paludigena</name>
    <dbReference type="NCBI Taxonomy" id="86838"/>
    <lineage>
        <taxon>Eukaryota</taxon>
        <taxon>Fungi</taxon>
        <taxon>Dikarya</taxon>
        <taxon>Basidiomycota</taxon>
        <taxon>Pucciniomycotina</taxon>
        <taxon>Microbotryomycetes</taxon>
        <taxon>Sporidiobolales</taxon>
        <taxon>Sporidiobolaceae</taxon>
        <taxon>Rhodotorula</taxon>
    </lineage>
</organism>
<accession>A0AAV5GNV4</accession>
<feature type="region of interest" description="Disordered" evidence="7">
    <location>
        <begin position="1259"/>
        <end position="1287"/>
    </location>
</feature>
<feature type="region of interest" description="Disordered" evidence="7">
    <location>
        <begin position="259"/>
        <end position="501"/>
    </location>
</feature>
<feature type="compositionally biased region" description="Low complexity" evidence="7">
    <location>
        <begin position="1318"/>
        <end position="1334"/>
    </location>
</feature>
<proteinExistence type="inferred from homology"/>
<evidence type="ECO:0000256" key="6">
    <source>
        <dbReference type="ARBA" id="ARBA00023242"/>
    </source>
</evidence>
<dbReference type="InterPro" id="IPR013783">
    <property type="entry name" value="Ig-like_fold"/>
</dbReference>
<feature type="compositionally biased region" description="Polar residues" evidence="7">
    <location>
        <begin position="464"/>
        <end position="475"/>
    </location>
</feature>
<evidence type="ECO:0000256" key="7">
    <source>
        <dbReference type="SAM" id="MobiDB-lite"/>
    </source>
</evidence>
<keyword evidence="6" id="KW-0539">Nucleus</keyword>
<evidence type="ECO:0000259" key="8">
    <source>
        <dbReference type="SMART" id="SM01267"/>
    </source>
</evidence>
<sequence length="1526" mass="161699">MFTAASQPQAPHTLPISAYNYDSPTLPGAYQSTPLQESHFDPHDPSWFTPQLTTSGQPNQSGFVHHHPSSDLAYAGHEEELVYDEGGHALMEHEVVADQHRRYSEGDYPLSGTSEREPYGQMVGYEEAPLAPSYFDSDYTLAPAPMPTGLSNETLQPPMSLISGEISPGTELYEHEIGKLAQPRGTYDQPLTLEDPAYPHYPISSRAQLANAEPFVIDLAAQSYSQGAYEADDALQQHHTNGLEAEPPTSVAPQIVYQPTPQRPVPQNMLQPSPYPPSSAPSSASATPLSSPFQLNPHSRRPSLAHAHTQAAPESVGHSAPAGQHYSPAPPVSTSVPRHHSYSGPSPQQRPSFQEQQYGPPSADEAPRRFSLQHGAANGSCGSPVAYAPYPSSATRRRSSGSLQHQSMSPSRGVGGASQAGMPATPRRLSNTPSTPSRLARGSHEYDYSPSSPYGPRTPARRSSGPTAPSPSTMSAGLMHPPQSNASPSFSSSARRGNPGLSISVDAAASFFEQQQRHEQHQQPPTASTGSMGPYRSPRYSPFSPFSPYPSSTFGTPATVDTGGFLSPASPNGLCSPSPVPVASRRRRYSADQPAARSGSAFHPSQAHTVARRASAEAAMGGSSLSGFAGAAASPGLSEPRSRGRSLAVGVRGARPLSSTLMDEHLDGGEGGGCGNGPVWTSSLQPPPIPQHHWQYQHEAKHHLGAHDWPMSAHGPKCGVSLEDLDPVGLGLEMGVEDMHLAGTGGASRGPGAPLSLSAPPSAMLGVAPAAMYDPYGGGPYDLAIQQQQHHGGVLQQQQQQAYEDLILASAGSAAQISRARNLRASPPSAEDQHERLQREIEEYLASPNRLELGERTVVVMNPKIAQRSYGTEKRLLAPPPMALLLGSSWWQTLDAHPSLSLAAASASGKLPSPPSPQQRATLAPEVYISISSDKVFPRQSASMSWISHEGKLILDRDEDDVPPLAGRAMSKSLAVSVAGELNKDISTTVNAVVTVCEPGLGDHEPRVYAKFVGKPMSVISKPSKKRSIVAGNIAGLHHGGLVSLYNRTKTYSGSTRYLCTSGISSIFPTQEWQSMAGLHTPRTFAPKDARDVRFVSKTNAWDAFVVYAVDVTGPQISASGSVPGAAQPGFPAPPPNAVPYDPKSQRALYYNQTVVLQDLATGVVSPILVLRRVDAKNVIVGGGSLEPVMPAPPNDPSLYPTLPNERLGEAVSAYRPIALEVCSDPSSPPPSAGPSLALTPDSFLGVVDEDVGVHQAAERRAYAKPPGEPASQPITPTRESFGGASHQQFDVHAPLPRSASAQQLSKMDELDGTYEPGAGRSKGSSRAAAAALAKSKKRGQSSTSLSTLAVGADQGKSRVWTLPLGDHCIWSMVQVEVARHTFFIPPSVQSMETPLRNGLPPRNHLYRTPRPHILIGPNIPTITSLEGPLASPSRDSEAGMLALHGQHLTPDLTIYLGSTPCPQIRFKSPELVLVRPPVGLAPTRLVGDQGALFGRLGLAAALAAGAKRVALVRPDGVVFPTQVCY</sequence>
<keyword evidence="11" id="KW-1185">Reference proteome</keyword>
<feature type="region of interest" description="Disordered" evidence="7">
    <location>
        <begin position="1311"/>
        <end position="1351"/>
    </location>
</feature>
<dbReference type="Proteomes" id="UP001342314">
    <property type="component" value="Unassembled WGS sequence"/>
</dbReference>
<name>A0AAV5GNV4_9BASI</name>